<comment type="cofactor">
    <cofactor evidence="2">
        <name>Mg(2+)</name>
        <dbReference type="ChEBI" id="CHEBI:18420"/>
    </cofactor>
</comment>
<keyword evidence="6" id="KW-0460">Magnesium</keyword>
<dbReference type="PANTHER" id="PTHR13832">
    <property type="entry name" value="PROTEIN PHOSPHATASE 2C"/>
    <property type="match status" value="1"/>
</dbReference>
<dbReference type="PROSITE" id="PS01032">
    <property type="entry name" value="PPM_1"/>
    <property type="match status" value="1"/>
</dbReference>
<evidence type="ECO:0000256" key="1">
    <source>
        <dbReference type="ARBA" id="ARBA00001936"/>
    </source>
</evidence>
<dbReference type="SMART" id="SM00332">
    <property type="entry name" value="PP2Cc"/>
    <property type="match status" value="1"/>
</dbReference>
<evidence type="ECO:0000256" key="4">
    <source>
        <dbReference type="ARBA" id="ARBA00022723"/>
    </source>
</evidence>
<evidence type="ECO:0000313" key="12">
    <source>
        <dbReference type="Proteomes" id="UP001605036"/>
    </source>
</evidence>
<protein>
    <recommendedName>
        <fullName evidence="3">protein-serine/threonine phosphatase</fullName>
        <ecNumber evidence="3">3.1.3.16</ecNumber>
    </recommendedName>
</protein>
<proteinExistence type="inferred from homology"/>
<dbReference type="PROSITE" id="PS51746">
    <property type="entry name" value="PPM_2"/>
    <property type="match status" value="1"/>
</dbReference>
<keyword evidence="7 9" id="KW-0904">Protein phosphatase</keyword>
<evidence type="ECO:0000256" key="6">
    <source>
        <dbReference type="ARBA" id="ARBA00022842"/>
    </source>
</evidence>
<dbReference type="EC" id="3.1.3.16" evidence="3"/>
<keyword evidence="8" id="KW-0464">Manganese</keyword>
<keyword evidence="12" id="KW-1185">Reference proteome</keyword>
<reference evidence="11 12" key="1">
    <citation type="submission" date="2024-09" db="EMBL/GenBank/DDBJ databases">
        <title>Chromosome-scale assembly of Riccia fluitans.</title>
        <authorList>
            <person name="Paukszto L."/>
            <person name="Sawicki J."/>
            <person name="Karawczyk K."/>
            <person name="Piernik-Szablinska J."/>
            <person name="Szczecinska M."/>
            <person name="Mazdziarz M."/>
        </authorList>
    </citation>
    <scope>NUCLEOTIDE SEQUENCE [LARGE SCALE GENOMIC DNA]</scope>
    <source>
        <strain evidence="11">Rf_01</strain>
        <tissue evidence="11">Aerial parts of the thallus</tissue>
    </source>
</reference>
<dbReference type="Gene3D" id="3.60.40.10">
    <property type="entry name" value="PPM-type phosphatase domain"/>
    <property type="match status" value="1"/>
</dbReference>
<dbReference type="EMBL" id="JBHFFA010000006">
    <property type="protein sequence ID" value="KAL2620549.1"/>
    <property type="molecule type" value="Genomic_DNA"/>
</dbReference>
<dbReference type="InterPro" id="IPR015655">
    <property type="entry name" value="PP2C"/>
</dbReference>
<keyword evidence="4" id="KW-0479">Metal-binding</keyword>
<evidence type="ECO:0000256" key="7">
    <source>
        <dbReference type="ARBA" id="ARBA00022912"/>
    </source>
</evidence>
<name>A0ABD1Y1C2_9MARC</name>
<dbReference type="SUPFAM" id="SSF81606">
    <property type="entry name" value="PP2C-like"/>
    <property type="match status" value="1"/>
</dbReference>
<dbReference type="CDD" id="cd00143">
    <property type="entry name" value="PP2Cc"/>
    <property type="match status" value="1"/>
</dbReference>
<evidence type="ECO:0000256" key="8">
    <source>
        <dbReference type="ARBA" id="ARBA00023211"/>
    </source>
</evidence>
<dbReference type="InterPro" id="IPR036457">
    <property type="entry name" value="PPM-type-like_dom_sf"/>
</dbReference>
<dbReference type="Proteomes" id="UP001605036">
    <property type="component" value="Unassembled WGS sequence"/>
</dbReference>
<dbReference type="InterPro" id="IPR000222">
    <property type="entry name" value="PP2C_BS"/>
</dbReference>
<feature type="domain" description="PPM-type phosphatase" evidence="10">
    <location>
        <begin position="116"/>
        <end position="405"/>
    </location>
</feature>
<evidence type="ECO:0000259" key="10">
    <source>
        <dbReference type="PROSITE" id="PS51746"/>
    </source>
</evidence>
<dbReference type="GO" id="GO:0046872">
    <property type="term" value="F:metal ion binding"/>
    <property type="evidence" value="ECO:0007669"/>
    <property type="project" value="UniProtKB-KW"/>
</dbReference>
<comment type="cofactor">
    <cofactor evidence="1">
        <name>Mn(2+)</name>
        <dbReference type="ChEBI" id="CHEBI:29035"/>
    </cofactor>
</comment>
<dbReference type="Pfam" id="PF00481">
    <property type="entry name" value="PP2C"/>
    <property type="match status" value="1"/>
</dbReference>
<comment type="caution">
    <text evidence="11">The sequence shown here is derived from an EMBL/GenBank/DDBJ whole genome shotgun (WGS) entry which is preliminary data.</text>
</comment>
<keyword evidence="5 9" id="KW-0378">Hydrolase</keyword>
<dbReference type="AlphaFoldDB" id="A0ABD1Y1C2"/>
<evidence type="ECO:0000256" key="3">
    <source>
        <dbReference type="ARBA" id="ARBA00013081"/>
    </source>
</evidence>
<gene>
    <name evidence="11" type="ORF">R1flu_000754</name>
</gene>
<organism evidence="11 12">
    <name type="scientific">Riccia fluitans</name>
    <dbReference type="NCBI Taxonomy" id="41844"/>
    <lineage>
        <taxon>Eukaryota</taxon>
        <taxon>Viridiplantae</taxon>
        <taxon>Streptophyta</taxon>
        <taxon>Embryophyta</taxon>
        <taxon>Marchantiophyta</taxon>
        <taxon>Marchantiopsida</taxon>
        <taxon>Marchantiidae</taxon>
        <taxon>Marchantiales</taxon>
        <taxon>Ricciaceae</taxon>
        <taxon>Riccia</taxon>
    </lineage>
</organism>
<evidence type="ECO:0000256" key="2">
    <source>
        <dbReference type="ARBA" id="ARBA00001946"/>
    </source>
</evidence>
<evidence type="ECO:0000313" key="11">
    <source>
        <dbReference type="EMBL" id="KAL2620549.1"/>
    </source>
</evidence>
<dbReference type="PANTHER" id="PTHR13832:SF589">
    <property type="entry name" value="[PYRUVATE DEHYDROGENASE [ACETYL-TRANSFERRING]]-PHOSPHATASE 2, MITOCHONDRIAL"/>
    <property type="match status" value="1"/>
</dbReference>
<dbReference type="InterPro" id="IPR001932">
    <property type="entry name" value="PPM-type_phosphatase-like_dom"/>
</dbReference>
<comment type="similarity">
    <text evidence="9">Belongs to the PP2C family.</text>
</comment>
<accession>A0ABD1Y1C2</accession>
<sequence length="421" mass="45753">MAGWAAVVSRALSARLAPGDCHGTTSRYQCCASSETVKNLSSLRQSSRTSSLRMGNTVSSSSTSAAALQMNIRGSSQLSGQAAASVGAPLASSSTTDAEVPKEVGTAAAGGRFGVHVGQMCIQGLREEMEDDIIVQDGPLGFTYAGVFDGHAGFATAEFLRNELYKDCVECLDGGTLLESDDLNALRDAFVRAFLRADERLIRWLETSAPPEEKESGSTATVAFVRNDIAAIAHVGDSRAVLSRNGKAVDLSGDHRPFGNSKTSLAEIRRVKEAGSWVSHGRLCATLSVSRAFGDVGFKTQKQRMLDEGVRDRRWTKAFTQKLNLDSVWLDATPEVNRIELEKEDEFIIIASDGLWDYFKSNDAVQFIRKQLRQHGDLQKACESIVQATLDNHGQDNISCIILDFGKISKDETSLLPFKFW</sequence>
<evidence type="ECO:0000256" key="9">
    <source>
        <dbReference type="RuleBase" id="RU003465"/>
    </source>
</evidence>
<evidence type="ECO:0000256" key="5">
    <source>
        <dbReference type="ARBA" id="ARBA00022801"/>
    </source>
</evidence>
<dbReference type="GO" id="GO:0004722">
    <property type="term" value="F:protein serine/threonine phosphatase activity"/>
    <property type="evidence" value="ECO:0007669"/>
    <property type="project" value="UniProtKB-EC"/>
</dbReference>